<dbReference type="OrthoDB" id="9781069at2"/>
<feature type="transmembrane region" description="Helical" evidence="1">
    <location>
        <begin position="125"/>
        <end position="153"/>
    </location>
</feature>
<feature type="transmembrane region" description="Helical" evidence="1">
    <location>
        <begin position="193"/>
        <end position="212"/>
    </location>
</feature>
<name>A0A239T2R4_9STRE</name>
<feature type="transmembrane region" description="Helical" evidence="1">
    <location>
        <begin position="224"/>
        <end position="244"/>
    </location>
</feature>
<keyword evidence="1" id="KW-0812">Transmembrane</keyword>
<dbReference type="AlphaFoldDB" id="A0A239T2R4"/>
<evidence type="ECO:0000313" key="2">
    <source>
        <dbReference type="EMBL" id="SNU91143.1"/>
    </source>
</evidence>
<keyword evidence="1" id="KW-0472">Membrane</keyword>
<evidence type="ECO:0000313" key="3">
    <source>
        <dbReference type="Proteomes" id="UP000215185"/>
    </source>
</evidence>
<dbReference type="InterPro" id="IPR008875">
    <property type="entry name" value="TraX"/>
</dbReference>
<gene>
    <name evidence="2" type="ORF">SAMEA4412692_02179</name>
</gene>
<dbReference type="eggNOG" id="ENOG502ZEW4">
    <property type="taxonomic scope" value="Bacteria"/>
</dbReference>
<accession>A0A239T2R4</accession>
<sequence>MKRFDAFQLKLGMAFLMVLDHLHLIPGLLSPTTEGVFHALTRCVGVFFAFMAVEGFTHTRSRWRYIGRLFTASVVMLLGNSLLNLLLASKEIYIDNNIFMTLAGGVLVLQLAWGDGKSLIPQKGLRILLAALVGVLAAVLTEGGILMIPFIVLTYAFREKKGLRTLSYLILSLFLLILSFQVYPSWQETLSMLLYNSDWLFITVLPFMYLYNGERGLQTVYSKYFFYFFYPFHLWLIGLIAYFVSI</sequence>
<reference evidence="2 3" key="1">
    <citation type="submission" date="2017-06" db="EMBL/GenBank/DDBJ databases">
        <authorList>
            <consortium name="Pathogen Informatics"/>
        </authorList>
    </citation>
    <scope>NUCLEOTIDE SEQUENCE [LARGE SCALE GENOMIC DNA]</scope>
    <source>
        <strain evidence="2 3">NCTC13788</strain>
    </source>
</reference>
<protein>
    <submittedName>
        <fullName evidence="2">TraX family protein</fullName>
    </submittedName>
</protein>
<feature type="transmembrane region" description="Helical" evidence="1">
    <location>
        <begin position="65"/>
        <end position="87"/>
    </location>
</feature>
<dbReference type="Pfam" id="PF05857">
    <property type="entry name" value="TraX"/>
    <property type="match status" value="1"/>
</dbReference>
<feature type="transmembrane region" description="Helical" evidence="1">
    <location>
        <begin position="93"/>
        <end position="113"/>
    </location>
</feature>
<dbReference type="EMBL" id="LT906439">
    <property type="protein sequence ID" value="SNU91143.1"/>
    <property type="molecule type" value="Genomic_DNA"/>
</dbReference>
<proteinExistence type="predicted"/>
<dbReference type="Proteomes" id="UP000215185">
    <property type="component" value="Chromosome 1"/>
</dbReference>
<dbReference type="RefSeq" id="WP_018374155.1">
    <property type="nucleotide sequence ID" value="NZ_LT906439.1"/>
</dbReference>
<dbReference type="KEGG" id="smen:SAMEA4412692_2179"/>
<dbReference type="STRING" id="1123308.GCA_000380085_01623"/>
<keyword evidence="1" id="KW-1133">Transmembrane helix</keyword>
<evidence type="ECO:0000256" key="1">
    <source>
        <dbReference type="SAM" id="Phobius"/>
    </source>
</evidence>
<feature type="transmembrane region" description="Helical" evidence="1">
    <location>
        <begin position="165"/>
        <end position="186"/>
    </location>
</feature>
<keyword evidence="3" id="KW-1185">Reference proteome</keyword>
<organism evidence="2 3">
    <name type="scientific">Streptococcus merionis</name>
    <dbReference type="NCBI Taxonomy" id="400065"/>
    <lineage>
        <taxon>Bacteria</taxon>
        <taxon>Bacillati</taxon>
        <taxon>Bacillota</taxon>
        <taxon>Bacilli</taxon>
        <taxon>Lactobacillales</taxon>
        <taxon>Streptococcaceae</taxon>
        <taxon>Streptococcus</taxon>
    </lineage>
</organism>